<organism evidence="4 5">
    <name type="scientific">Aureliella helgolandensis</name>
    <dbReference type="NCBI Taxonomy" id="2527968"/>
    <lineage>
        <taxon>Bacteria</taxon>
        <taxon>Pseudomonadati</taxon>
        <taxon>Planctomycetota</taxon>
        <taxon>Planctomycetia</taxon>
        <taxon>Pirellulales</taxon>
        <taxon>Pirellulaceae</taxon>
        <taxon>Aureliella</taxon>
    </lineage>
</organism>
<dbReference type="EMBL" id="CP036298">
    <property type="protein sequence ID" value="QDV23292.1"/>
    <property type="molecule type" value="Genomic_DNA"/>
</dbReference>
<feature type="chain" id="PRO_5021741269" evidence="2">
    <location>
        <begin position="27"/>
        <end position="456"/>
    </location>
</feature>
<keyword evidence="5" id="KW-1185">Reference proteome</keyword>
<feature type="compositionally biased region" description="Polar residues" evidence="1">
    <location>
        <begin position="352"/>
        <end position="369"/>
    </location>
</feature>
<dbReference type="PANTHER" id="PTHR34512">
    <property type="entry name" value="CELL SURFACE PROTEIN"/>
    <property type="match status" value="1"/>
</dbReference>
<evidence type="ECO:0000313" key="5">
    <source>
        <dbReference type="Proteomes" id="UP000318017"/>
    </source>
</evidence>
<dbReference type="Gene3D" id="2.130.10.10">
    <property type="entry name" value="YVTN repeat-like/Quinoprotein amine dehydrogenase"/>
    <property type="match status" value="2"/>
</dbReference>
<dbReference type="SMART" id="SM00564">
    <property type="entry name" value="PQQ"/>
    <property type="match status" value="4"/>
</dbReference>
<dbReference type="RefSeq" id="WP_231691103.1">
    <property type="nucleotide sequence ID" value="NZ_CP036298.1"/>
</dbReference>
<dbReference type="AlphaFoldDB" id="A0A518G3X5"/>
<feature type="region of interest" description="Disordered" evidence="1">
    <location>
        <begin position="352"/>
        <end position="387"/>
    </location>
</feature>
<dbReference type="InterPro" id="IPR002372">
    <property type="entry name" value="PQQ_rpt_dom"/>
</dbReference>
<dbReference type="PANTHER" id="PTHR34512:SF30">
    <property type="entry name" value="OUTER MEMBRANE PROTEIN ASSEMBLY FACTOR BAMB"/>
    <property type="match status" value="1"/>
</dbReference>
<gene>
    <name evidence="4" type="ORF">Q31a_15900</name>
</gene>
<dbReference type="InterPro" id="IPR015943">
    <property type="entry name" value="WD40/YVTN_repeat-like_dom_sf"/>
</dbReference>
<dbReference type="Gene3D" id="2.40.10.480">
    <property type="match status" value="1"/>
</dbReference>
<sequence precursor="true">MMILRRRILRLAVYAMTIGCASGLAAEDWSRFRGPNGDGTARDSQPVPSQWSPQENLKWKAELPGAGVSSPIVVGDRVFVTCYSGYGVDRNQVGNIEDLKRHLVCVDSQSGRILWDKSVAAVMPEDPYAGIGVTAHGYASHTPVSDGERVYAFFGKSGVHAFDMDGNEMWQASVGTGSDPWQWGSASSPIVHDGLVFVTAAAESQALVALDAKTGQEVWRESAEGFDGMWGTPTLIQVSQSRTELVMSVPFEIWSFAPKTGKLLWYCEASESEQAHSSAVASDGVVYAFTGRGGGSIAVRAGGSQDVAKSHRLWTGSESDRFGTPVVYQGKIYLVAGGIVTVIDGTTGKKLSQTRLENDRSSAATAPSTSGREGGRQSGRGGGRSSDYASPVIADGKLYFVNGSGQTFVWQLGDELEQLSVNRVTDESESFGGTPAVSQGRIFLRSDKHLYCVAAE</sequence>
<feature type="signal peptide" evidence="2">
    <location>
        <begin position="1"/>
        <end position="26"/>
    </location>
</feature>
<accession>A0A518G3X5</accession>
<protein>
    <submittedName>
        <fullName evidence="4">Outer membrane biogenesis protein BamB</fullName>
    </submittedName>
</protein>
<evidence type="ECO:0000256" key="2">
    <source>
        <dbReference type="SAM" id="SignalP"/>
    </source>
</evidence>
<dbReference type="Proteomes" id="UP000318017">
    <property type="component" value="Chromosome"/>
</dbReference>
<dbReference type="InterPro" id="IPR011047">
    <property type="entry name" value="Quinoprotein_ADH-like_sf"/>
</dbReference>
<reference evidence="4 5" key="1">
    <citation type="submission" date="2019-02" db="EMBL/GenBank/DDBJ databases">
        <title>Deep-cultivation of Planctomycetes and their phenomic and genomic characterization uncovers novel biology.</title>
        <authorList>
            <person name="Wiegand S."/>
            <person name="Jogler M."/>
            <person name="Boedeker C."/>
            <person name="Pinto D."/>
            <person name="Vollmers J."/>
            <person name="Rivas-Marin E."/>
            <person name="Kohn T."/>
            <person name="Peeters S.H."/>
            <person name="Heuer A."/>
            <person name="Rast P."/>
            <person name="Oberbeckmann S."/>
            <person name="Bunk B."/>
            <person name="Jeske O."/>
            <person name="Meyerdierks A."/>
            <person name="Storesund J.E."/>
            <person name="Kallscheuer N."/>
            <person name="Luecker S."/>
            <person name="Lage O.M."/>
            <person name="Pohl T."/>
            <person name="Merkel B.J."/>
            <person name="Hornburger P."/>
            <person name="Mueller R.-W."/>
            <person name="Bruemmer F."/>
            <person name="Labrenz M."/>
            <person name="Spormann A.M."/>
            <person name="Op den Camp H."/>
            <person name="Overmann J."/>
            <person name="Amann R."/>
            <person name="Jetten M.S.M."/>
            <person name="Mascher T."/>
            <person name="Medema M.H."/>
            <person name="Devos D.P."/>
            <person name="Kaster A.-K."/>
            <person name="Ovreas L."/>
            <person name="Rohde M."/>
            <person name="Galperin M.Y."/>
            <person name="Jogler C."/>
        </authorList>
    </citation>
    <scope>NUCLEOTIDE SEQUENCE [LARGE SCALE GENOMIC DNA]</scope>
    <source>
        <strain evidence="4 5">Q31a</strain>
    </source>
</reference>
<evidence type="ECO:0000313" key="4">
    <source>
        <dbReference type="EMBL" id="QDV23292.1"/>
    </source>
</evidence>
<proteinExistence type="predicted"/>
<dbReference type="InterPro" id="IPR018391">
    <property type="entry name" value="PQQ_b-propeller_rpt"/>
</dbReference>
<keyword evidence="2" id="KW-0732">Signal</keyword>
<evidence type="ECO:0000256" key="1">
    <source>
        <dbReference type="SAM" id="MobiDB-lite"/>
    </source>
</evidence>
<dbReference type="KEGG" id="ahel:Q31a_15900"/>
<dbReference type="SUPFAM" id="SSF50998">
    <property type="entry name" value="Quinoprotein alcohol dehydrogenase-like"/>
    <property type="match status" value="1"/>
</dbReference>
<name>A0A518G3X5_9BACT</name>
<evidence type="ECO:0000259" key="3">
    <source>
        <dbReference type="Pfam" id="PF13360"/>
    </source>
</evidence>
<feature type="domain" description="Pyrrolo-quinoline quinone repeat" evidence="3">
    <location>
        <begin position="156"/>
        <end position="355"/>
    </location>
</feature>
<dbReference type="Pfam" id="PF13360">
    <property type="entry name" value="PQQ_2"/>
    <property type="match status" value="1"/>
</dbReference>